<dbReference type="RefSeq" id="XP_002950229.1">
    <property type="nucleotide sequence ID" value="XM_002950183.1"/>
</dbReference>
<dbReference type="eggNOG" id="KOG2289">
    <property type="taxonomic scope" value="Eukaryota"/>
</dbReference>
<protein>
    <recommendedName>
        <fullName evidence="10">RHOMBOID-like protein</fullName>
        <ecNumber evidence="10">3.4.21.105</ecNumber>
    </recommendedName>
</protein>
<dbReference type="KEGG" id="vcn:VOLCADRAFT_90638"/>
<dbReference type="PANTHER" id="PTHR22936">
    <property type="entry name" value="RHOMBOID-RELATED"/>
    <property type="match status" value="1"/>
</dbReference>
<feature type="transmembrane region" description="Helical" evidence="10">
    <location>
        <begin position="114"/>
        <end position="138"/>
    </location>
</feature>
<feature type="transmembrane region" description="Helical" evidence="10">
    <location>
        <begin position="251"/>
        <end position="275"/>
    </location>
</feature>
<evidence type="ECO:0000256" key="1">
    <source>
        <dbReference type="ARBA" id="ARBA00000156"/>
    </source>
</evidence>
<keyword evidence="7 10" id="KW-0720">Serine protease</keyword>
<proteinExistence type="inferred from homology"/>
<dbReference type="AlphaFoldDB" id="D8TUY0"/>
<accession>D8TUY0</accession>
<feature type="transmembrane region" description="Helical" evidence="10">
    <location>
        <begin position="171"/>
        <end position="190"/>
    </location>
</feature>
<dbReference type="SUPFAM" id="SSF144091">
    <property type="entry name" value="Rhomboid-like"/>
    <property type="match status" value="1"/>
</dbReference>
<evidence type="ECO:0000313" key="12">
    <source>
        <dbReference type="EMBL" id="EFJ48897.1"/>
    </source>
</evidence>
<keyword evidence="4 10" id="KW-0645">Protease</keyword>
<dbReference type="OrthoDB" id="418595at2759"/>
<dbReference type="Gene3D" id="1.20.1540.10">
    <property type="entry name" value="Rhomboid-like"/>
    <property type="match status" value="1"/>
</dbReference>
<evidence type="ECO:0000256" key="9">
    <source>
        <dbReference type="ARBA" id="ARBA00023136"/>
    </source>
</evidence>
<comment type="subcellular location">
    <subcellularLocation>
        <location evidence="2 10">Membrane</location>
        <topology evidence="2 10">Multi-pass membrane protein</topology>
    </subcellularLocation>
</comment>
<evidence type="ECO:0000256" key="8">
    <source>
        <dbReference type="ARBA" id="ARBA00022989"/>
    </source>
</evidence>
<dbReference type="STRING" id="3068.D8TUY0"/>
<comment type="similarity">
    <text evidence="3 10">Belongs to the peptidase S54 family.</text>
</comment>
<evidence type="ECO:0000259" key="11">
    <source>
        <dbReference type="Pfam" id="PF01694"/>
    </source>
</evidence>
<keyword evidence="13" id="KW-1185">Reference proteome</keyword>
<evidence type="ECO:0000256" key="4">
    <source>
        <dbReference type="ARBA" id="ARBA00022670"/>
    </source>
</evidence>
<feature type="transmembrane region" description="Helical" evidence="10">
    <location>
        <begin position="202"/>
        <end position="221"/>
    </location>
</feature>
<evidence type="ECO:0000256" key="6">
    <source>
        <dbReference type="ARBA" id="ARBA00022801"/>
    </source>
</evidence>
<reference evidence="12 13" key="1">
    <citation type="journal article" date="2010" name="Science">
        <title>Genomic analysis of organismal complexity in the multicellular green alga Volvox carteri.</title>
        <authorList>
            <person name="Prochnik S.E."/>
            <person name="Umen J."/>
            <person name="Nedelcu A.M."/>
            <person name="Hallmann A."/>
            <person name="Miller S.M."/>
            <person name="Nishii I."/>
            <person name="Ferris P."/>
            <person name="Kuo A."/>
            <person name="Mitros T."/>
            <person name="Fritz-Laylin L.K."/>
            <person name="Hellsten U."/>
            <person name="Chapman J."/>
            <person name="Simakov O."/>
            <person name="Rensing S.A."/>
            <person name="Terry A."/>
            <person name="Pangilinan J."/>
            <person name="Kapitonov V."/>
            <person name="Jurka J."/>
            <person name="Salamov A."/>
            <person name="Shapiro H."/>
            <person name="Schmutz J."/>
            <person name="Grimwood J."/>
            <person name="Lindquist E."/>
            <person name="Lucas S."/>
            <person name="Grigoriev I.V."/>
            <person name="Schmitt R."/>
            <person name="Kirk D."/>
            <person name="Rokhsar D.S."/>
        </authorList>
    </citation>
    <scope>NUCLEOTIDE SEQUENCE [LARGE SCALE GENOMIC DNA]</scope>
    <source>
        <strain evidence="13">f. Nagariensis / Eve</strain>
    </source>
</reference>
<organism evidence="13">
    <name type="scientific">Volvox carteri f. nagariensis</name>
    <dbReference type="NCBI Taxonomy" id="3068"/>
    <lineage>
        <taxon>Eukaryota</taxon>
        <taxon>Viridiplantae</taxon>
        <taxon>Chlorophyta</taxon>
        <taxon>core chlorophytes</taxon>
        <taxon>Chlorophyceae</taxon>
        <taxon>CS clade</taxon>
        <taxon>Chlamydomonadales</taxon>
        <taxon>Volvocaceae</taxon>
        <taxon>Volvox</taxon>
    </lineage>
</organism>
<keyword evidence="5 10" id="KW-0812">Transmembrane</keyword>
<dbReference type="InterPro" id="IPR035952">
    <property type="entry name" value="Rhomboid-like_sf"/>
</dbReference>
<evidence type="ECO:0000256" key="2">
    <source>
        <dbReference type="ARBA" id="ARBA00004141"/>
    </source>
</evidence>
<dbReference type="EC" id="3.4.21.105" evidence="10"/>
<dbReference type="Pfam" id="PF01694">
    <property type="entry name" value="Rhomboid"/>
    <property type="match status" value="1"/>
</dbReference>
<feature type="transmembrane region" description="Helical" evidence="10">
    <location>
        <begin position="227"/>
        <end position="244"/>
    </location>
</feature>
<comment type="catalytic activity">
    <reaction evidence="1 10">
        <text>Cleaves type-1 transmembrane domains using a catalytic dyad composed of serine and histidine that are contributed by different transmembrane domains.</text>
        <dbReference type="EC" id="3.4.21.105"/>
    </reaction>
</comment>
<dbReference type="PANTHER" id="PTHR22936:SF69">
    <property type="entry name" value="RHOMBOID-LIKE PROTEIN"/>
    <property type="match status" value="1"/>
</dbReference>
<evidence type="ECO:0000256" key="10">
    <source>
        <dbReference type="RuleBase" id="RU362115"/>
    </source>
</evidence>
<dbReference type="GO" id="GO:0004252">
    <property type="term" value="F:serine-type endopeptidase activity"/>
    <property type="evidence" value="ECO:0007669"/>
    <property type="project" value="InterPro"/>
</dbReference>
<keyword evidence="6 10" id="KW-0378">Hydrolase</keyword>
<comment type="function">
    <text evidence="10">Serine protease involved in intramembrane proteolysis.</text>
</comment>
<keyword evidence="9 10" id="KW-0472">Membrane</keyword>
<sequence>MTQATEGPCLRLWSRSQTQANQAALAVQAQETYRMQIEEKARNRLRRHQRVFTWMYNILAVGELVYFIVGLYVVADLQDNPLLGPGQDGILKMGGTYTQRIINRHQYWRLITSLFHNAGAIHLTANMGMVWTFGHFLVREISPWLVAMMYVTAGLSGLMVSVNVGAQHSTAGASIPSFALAGAATAMLLYRWRRFTCHGVSAAAVAFIVAANAFIGATPFVDNSGNTAGFVFGGVICMGVMMKTDTKLGAVAVYTIAVLAVAVLLAAIVAGLAGLQLGTPIAGCCNAWVCTPSPWWDCNSSRIWPRSCTLTSYSNTTSILTCPQGNTVDVSVDADAGADVIQIICDTLCASGPSSGYLGSFHCYTSRAQGQAFVCGSQATDESGLM</sequence>
<dbReference type="Proteomes" id="UP000001058">
    <property type="component" value="Unassembled WGS sequence"/>
</dbReference>
<feature type="domain" description="Peptidase S54 rhomboid" evidence="11">
    <location>
        <begin position="105"/>
        <end position="238"/>
    </location>
</feature>
<dbReference type="GO" id="GO:0016020">
    <property type="term" value="C:membrane"/>
    <property type="evidence" value="ECO:0007669"/>
    <property type="project" value="UniProtKB-SubCell"/>
</dbReference>
<name>D8TUY0_VOLCA</name>
<dbReference type="GO" id="GO:0006508">
    <property type="term" value="P:proteolysis"/>
    <property type="evidence" value="ECO:0007669"/>
    <property type="project" value="UniProtKB-KW"/>
</dbReference>
<evidence type="ECO:0000313" key="13">
    <source>
        <dbReference type="Proteomes" id="UP000001058"/>
    </source>
</evidence>
<dbReference type="InterPro" id="IPR002610">
    <property type="entry name" value="Peptidase_S54_rhomboid-like"/>
</dbReference>
<dbReference type="GeneID" id="9619519"/>
<dbReference type="EMBL" id="GL378338">
    <property type="protein sequence ID" value="EFJ48897.1"/>
    <property type="molecule type" value="Genomic_DNA"/>
</dbReference>
<keyword evidence="8 10" id="KW-1133">Transmembrane helix</keyword>
<feature type="transmembrane region" description="Helical" evidence="10">
    <location>
        <begin position="145"/>
        <end position="165"/>
    </location>
</feature>
<evidence type="ECO:0000256" key="5">
    <source>
        <dbReference type="ARBA" id="ARBA00022692"/>
    </source>
</evidence>
<feature type="transmembrane region" description="Helical" evidence="10">
    <location>
        <begin position="54"/>
        <end position="75"/>
    </location>
</feature>
<dbReference type="FunCoup" id="D8TUY0">
    <property type="interactions" value="576"/>
</dbReference>
<dbReference type="InterPro" id="IPR022764">
    <property type="entry name" value="Peptidase_S54_rhomboid_dom"/>
</dbReference>
<evidence type="ECO:0000256" key="3">
    <source>
        <dbReference type="ARBA" id="ARBA00009045"/>
    </source>
</evidence>
<gene>
    <name evidence="12" type="ORF">VOLCADRAFT_90638</name>
</gene>
<evidence type="ECO:0000256" key="7">
    <source>
        <dbReference type="ARBA" id="ARBA00022825"/>
    </source>
</evidence>
<dbReference type="InParanoid" id="D8TUY0"/>